<gene>
    <name evidence="1" type="ORF">PXEA_LOCUS33738</name>
</gene>
<proteinExistence type="predicted"/>
<protein>
    <submittedName>
        <fullName evidence="1">Uncharacterized protein</fullName>
    </submittedName>
</protein>
<reference evidence="1" key="1">
    <citation type="submission" date="2018-11" db="EMBL/GenBank/DDBJ databases">
        <authorList>
            <consortium name="Pathogen Informatics"/>
        </authorList>
    </citation>
    <scope>NUCLEOTIDE SEQUENCE</scope>
</reference>
<evidence type="ECO:0000313" key="2">
    <source>
        <dbReference type="Proteomes" id="UP000784294"/>
    </source>
</evidence>
<organism evidence="1 2">
    <name type="scientific">Protopolystoma xenopodis</name>
    <dbReference type="NCBI Taxonomy" id="117903"/>
    <lineage>
        <taxon>Eukaryota</taxon>
        <taxon>Metazoa</taxon>
        <taxon>Spiralia</taxon>
        <taxon>Lophotrochozoa</taxon>
        <taxon>Platyhelminthes</taxon>
        <taxon>Monogenea</taxon>
        <taxon>Polyopisthocotylea</taxon>
        <taxon>Polystomatidea</taxon>
        <taxon>Polystomatidae</taxon>
        <taxon>Protopolystoma</taxon>
    </lineage>
</organism>
<comment type="caution">
    <text evidence="1">The sequence shown here is derived from an EMBL/GenBank/DDBJ whole genome shotgun (WGS) entry which is preliminary data.</text>
</comment>
<accession>A0A3S5BCB0</accession>
<name>A0A3S5BCB0_9PLAT</name>
<evidence type="ECO:0000313" key="1">
    <source>
        <dbReference type="EMBL" id="VEL40298.1"/>
    </source>
</evidence>
<sequence length="163" mass="18345">MIISRVGRGFGTFPDVSTASSVSLAILSAKLKLARVTSGINQPLAKTVELSLLFLSWSHCLFHTLLSRLRPITTPDLLIFTPQKVCSFDEFIVASSHLLIASPLPFVRLIRLWPPILISLMVWKIRFFSFWLTDFTRFQGFSSMYNVASLADRLCSDFHASGY</sequence>
<dbReference type="AlphaFoldDB" id="A0A3S5BCB0"/>
<dbReference type="Proteomes" id="UP000784294">
    <property type="component" value="Unassembled WGS sequence"/>
</dbReference>
<keyword evidence="2" id="KW-1185">Reference proteome</keyword>
<dbReference type="EMBL" id="CAAALY010264393">
    <property type="protein sequence ID" value="VEL40298.1"/>
    <property type="molecule type" value="Genomic_DNA"/>
</dbReference>